<gene>
    <name evidence="3" type="ordered locus">SpiGrapes_0273</name>
</gene>
<feature type="domain" description="Lnb N-terminal periplasmic" evidence="2">
    <location>
        <begin position="103"/>
        <end position="268"/>
    </location>
</feature>
<dbReference type="AlphaFoldDB" id="G8QUV8"/>
<proteinExistence type="predicted"/>
<dbReference type="OrthoDB" id="9759948at2"/>
<reference evidence="3 4" key="1">
    <citation type="submission" date="2011-11" db="EMBL/GenBank/DDBJ databases">
        <title>Complete sequence of Spirochaeta sp. grapes.</title>
        <authorList>
            <consortium name="US DOE Joint Genome Institute"/>
            <person name="Lucas S."/>
            <person name="Han J."/>
            <person name="Lapidus A."/>
            <person name="Cheng J.-F."/>
            <person name="Goodwin L."/>
            <person name="Pitluck S."/>
            <person name="Peters L."/>
            <person name="Ovchinnikova G."/>
            <person name="Munk A.C."/>
            <person name="Detter J.C."/>
            <person name="Han C."/>
            <person name="Tapia R."/>
            <person name="Land M."/>
            <person name="Hauser L."/>
            <person name="Kyrpides N."/>
            <person name="Ivanova N."/>
            <person name="Pagani I."/>
            <person name="Ritalahtilisa K."/>
            <person name="Loeffler F."/>
            <person name="Woyke T."/>
        </authorList>
    </citation>
    <scope>NUCLEOTIDE SEQUENCE [LARGE SCALE GENOMIC DNA]</scope>
    <source>
        <strain evidence="4">ATCC BAA-1885 / DSM 22778 / Grapes</strain>
    </source>
</reference>
<feature type="chain" id="PRO_5003515074" description="Lnb N-terminal periplasmic domain-containing protein" evidence="1">
    <location>
        <begin position="20"/>
        <end position="557"/>
    </location>
</feature>
<sequence length="557" mass="64870">MKKIILLCITIICMSFLYSTTIDDLAVSDEWHNLLLDDAYGKGFVTDYSKFYACGERNFKKEIEFLIENQNEELFYLYPARYECISRNLNIDIPYLDSNYDLKKYLEKNSYDTLSISFSEPINDELDSTFGHAFIILNNIEDTIGNGASINLFAYIDDLGSFEMIKKGLIGDLVGYFDFAQAGIVMEKYSIKLQRELIVYDTLFTKEQINKILLMLWEMKNAPIDYQFITRNCVNGAISLLDYAVGNISLRDQANGVLMPYSLIKLLKINNLIRDIRTYSPTSNQIGLELDPSKLDEYEIRKTYWTEDGWENHEVERTLPVYLPTQDQYERPHFINNNLSYLGIETDYNMITHHLDSIKLDYRFLNADTWERVFSSPRNVKMIIGKVKFEYTSPSDFGLNELIIWNQASYNKLKFYNNRLSSEFKLAIDKDFNDYTLKPYITVSKGLSFGISAFKNIPYDPLLVYIMAEGDVVFDYLRGNFGLHSGILYKNTKCMINLDSFYSVGNFPYDQGKQKSNRLDLISYYRLNERCILGAKYDFLDTTLTGVIRYSYSPWGF</sequence>
<keyword evidence="1" id="KW-0732">Signal</keyword>
<evidence type="ECO:0000313" key="4">
    <source>
        <dbReference type="Proteomes" id="UP000005632"/>
    </source>
</evidence>
<dbReference type="Proteomes" id="UP000005632">
    <property type="component" value="Chromosome"/>
</dbReference>
<accession>G8QUV8</accession>
<dbReference type="EMBL" id="CP003155">
    <property type="protein sequence ID" value="AEV28134.1"/>
    <property type="molecule type" value="Genomic_DNA"/>
</dbReference>
<feature type="signal peptide" evidence="1">
    <location>
        <begin position="1"/>
        <end position="19"/>
    </location>
</feature>
<keyword evidence="4" id="KW-1185">Reference proteome</keyword>
<dbReference type="InterPro" id="IPR025178">
    <property type="entry name" value="Lnb_N"/>
</dbReference>
<dbReference type="KEGG" id="sgp:SpiGrapes_0273"/>
<dbReference type="HOGENOM" id="CLU_489068_0_0_12"/>
<evidence type="ECO:0000259" key="2">
    <source>
        <dbReference type="Pfam" id="PF13387"/>
    </source>
</evidence>
<evidence type="ECO:0000256" key="1">
    <source>
        <dbReference type="SAM" id="SignalP"/>
    </source>
</evidence>
<organism evidence="3 4">
    <name type="scientific">Sphaerochaeta pleomorpha (strain ATCC BAA-1885 / DSM 22778 / Grapes)</name>
    <dbReference type="NCBI Taxonomy" id="158190"/>
    <lineage>
        <taxon>Bacteria</taxon>
        <taxon>Pseudomonadati</taxon>
        <taxon>Spirochaetota</taxon>
        <taxon>Spirochaetia</taxon>
        <taxon>Spirochaetales</taxon>
        <taxon>Sphaerochaetaceae</taxon>
        <taxon>Sphaerochaeta</taxon>
    </lineage>
</organism>
<evidence type="ECO:0000313" key="3">
    <source>
        <dbReference type="EMBL" id="AEV28134.1"/>
    </source>
</evidence>
<name>G8QUV8_SPHPG</name>
<dbReference type="Pfam" id="PF13387">
    <property type="entry name" value="Lnb_N"/>
    <property type="match status" value="1"/>
</dbReference>
<protein>
    <recommendedName>
        <fullName evidence="2">Lnb N-terminal periplasmic domain-containing protein</fullName>
    </recommendedName>
</protein>
<dbReference type="RefSeq" id="WP_014268983.1">
    <property type="nucleotide sequence ID" value="NC_016633.1"/>
</dbReference>